<dbReference type="Proteomes" id="UP001447188">
    <property type="component" value="Unassembled WGS sequence"/>
</dbReference>
<feature type="compositionally biased region" description="Polar residues" evidence="1">
    <location>
        <begin position="418"/>
        <end position="439"/>
    </location>
</feature>
<organism evidence="2 3">
    <name type="scientific">Discina gigas</name>
    <dbReference type="NCBI Taxonomy" id="1032678"/>
    <lineage>
        <taxon>Eukaryota</taxon>
        <taxon>Fungi</taxon>
        <taxon>Dikarya</taxon>
        <taxon>Ascomycota</taxon>
        <taxon>Pezizomycotina</taxon>
        <taxon>Pezizomycetes</taxon>
        <taxon>Pezizales</taxon>
        <taxon>Discinaceae</taxon>
        <taxon>Discina</taxon>
    </lineage>
</organism>
<name>A0ABR3GNM7_9PEZI</name>
<reference evidence="2 3" key="1">
    <citation type="submission" date="2024-02" db="EMBL/GenBank/DDBJ databases">
        <title>Discinaceae phylogenomics.</title>
        <authorList>
            <person name="Dirks A.C."/>
            <person name="James T.Y."/>
        </authorList>
    </citation>
    <scope>NUCLEOTIDE SEQUENCE [LARGE SCALE GENOMIC DNA]</scope>
    <source>
        <strain evidence="2 3">ACD0624</strain>
    </source>
</reference>
<dbReference type="EMBL" id="JBBBZM010000036">
    <property type="protein sequence ID" value="KAL0637347.1"/>
    <property type="molecule type" value="Genomic_DNA"/>
</dbReference>
<gene>
    <name evidence="2" type="ORF">Q9L58_003680</name>
</gene>
<feature type="region of interest" description="Disordered" evidence="1">
    <location>
        <begin position="88"/>
        <end position="108"/>
    </location>
</feature>
<feature type="region of interest" description="Disordered" evidence="1">
    <location>
        <begin position="535"/>
        <end position="578"/>
    </location>
</feature>
<comment type="caution">
    <text evidence="2">The sequence shown here is derived from an EMBL/GenBank/DDBJ whole genome shotgun (WGS) entry which is preliminary data.</text>
</comment>
<evidence type="ECO:0000313" key="3">
    <source>
        <dbReference type="Proteomes" id="UP001447188"/>
    </source>
</evidence>
<feature type="compositionally biased region" description="Basic and acidic residues" evidence="1">
    <location>
        <begin position="88"/>
        <end position="101"/>
    </location>
</feature>
<feature type="compositionally biased region" description="Low complexity" evidence="1">
    <location>
        <begin position="363"/>
        <end position="408"/>
    </location>
</feature>
<feature type="region of interest" description="Disordered" evidence="1">
    <location>
        <begin position="325"/>
        <end position="500"/>
    </location>
</feature>
<sequence>MGHLPNHNRQARPYHLSYPCPRSAQAPQVRILWEGLQAPARSEEACEGRGALSLDFCHHLFCLLLRFFSGSPLTSLYRRHVPQTHADDSVLLRSPEPDGTGRRASGVHQARVGAPFASNGYDRGSSLLSLQGDNVHSPYTTGAGMQPLAATAAQAYYGSMFPPSMFNTHPYVVVGLGAYYPAPNGGPNPGVYYYPAPQPAPQQDGMNQQQPVNESKKRAFDGVDQFFEDAKRHKIQPVYDGQMAQRLSALQQFVPTTSSEGVDFNGHHATTVTAPAANQNQYTLPSLRTKQDLIDADHFLTQLSANVYESPAAAAAAGVPVAGGHFAQPYRSNQPSSPHNAQNGAQQQSPNHTPSGHDNAPATTAIMQSSTSTSSGGTSALTPPTSNYTTSHSPNHQHSTPPSQSPQSAGSMYPSLPSLPTSSEGYSAPVSTAPSSSLGPTFDSDSRRRISVGVLQKARPSEQEDVDMDREDNTDKKSEVSDSLIDPELSGALSGETSVPVIPADPAREWEKNVELLTNLREYVKGLLEKEVKRESVDGEDSLMADQDGAVDSNVAAGQEGADGSGQSAKEKEEQSDAQALYPVLRAVAVA</sequence>
<evidence type="ECO:0000256" key="1">
    <source>
        <dbReference type="SAM" id="MobiDB-lite"/>
    </source>
</evidence>
<evidence type="ECO:0000313" key="2">
    <source>
        <dbReference type="EMBL" id="KAL0637347.1"/>
    </source>
</evidence>
<feature type="compositionally biased region" description="Basic and acidic residues" evidence="1">
    <location>
        <begin position="471"/>
        <end position="480"/>
    </location>
</feature>
<protein>
    <submittedName>
        <fullName evidence="2">Uncharacterized protein</fullName>
    </submittedName>
</protein>
<feature type="compositionally biased region" description="Polar residues" evidence="1">
    <location>
        <begin position="330"/>
        <end position="356"/>
    </location>
</feature>
<accession>A0ABR3GNM7</accession>
<proteinExistence type="predicted"/>
<keyword evidence="3" id="KW-1185">Reference proteome</keyword>